<dbReference type="SUPFAM" id="SSF52922">
    <property type="entry name" value="TK C-terminal domain-like"/>
    <property type="match status" value="1"/>
</dbReference>
<comment type="caution">
    <text evidence="5">The sequence shown here is derived from an EMBL/GenBank/DDBJ whole genome shotgun (WGS) entry which is preliminary data.</text>
</comment>
<keyword evidence="6" id="KW-1185">Reference proteome</keyword>
<feature type="domain" description="Transketolase-like pyrimidine-binding" evidence="4">
    <location>
        <begin position="17"/>
        <end position="190"/>
    </location>
</feature>
<dbReference type="SUPFAM" id="SSF52518">
    <property type="entry name" value="Thiamin diphosphate-binding fold (THDP-binding)"/>
    <property type="match status" value="1"/>
</dbReference>
<dbReference type="Gene3D" id="3.40.50.970">
    <property type="match status" value="1"/>
</dbReference>
<dbReference type="Gene3D" id="3.40.50.920">
    <property type="match status" value="1"/>
</dbReference>
<reference evidence="6" key="1">
    <citation type="journal article" date="2019" name="Int. J. Syst. Evol. Microbiol.">
        <title>The Global Catalogue of Microorganisms (GCM) 10K type strain sequencing project: providing services to taxonomists for standard genome sequencing and annotation.</title>
        <authorList>
            <consortium name="The Broad Institute Genomics Platform"/>
            <consortium name="The Broad Institute Genome Sequencing Center for Infectious Disease"/>
            <person name="Wu L."/>
            <person name="Ma J."/>
        </authorList>
    </citation>
    <scope>NUCLEOTIDE SEQUENCE [LARGE SCALE GENOMIC DNA]</scope>
    <source>
        <strain evidence="6">JCM 17137</strain>
    </source>
</reference>
<organism evidence="5 6">
    <name type="scientific">Salinactinospora qingdaonensis</name>
    <dbReference type="NCBI Taxonomy" id="702744"/>
    <lineage>
        <taxon>Bacteria</taxon>
        <taxon>Bacillati</taxon>
        <taxon>Actinomycetota</taxon>
        <taxon>Actinomycetes</taxon>
        <taxon>Streptosporangiales</taxon>
        <taxon>Nocardiopsidaceae</taxon>
        <taxon>Salinactinospora</taxon>
    </lineage>
</organism>
<dbReference type="EMBL" id="BAABDD010000003">
    <property type="protein sequence ID" value="GAA3731958.1"/>
    <property type="molecule type" value="Genomic_DNA"/>
</dbReference>
<dbReference type="SMART" id="SM00861">
    <property type="entry name" value="Transket_pyr"/>
    <property type="match status" value="1"/>
</dbReference>
<dbReference type="Proteomes" id="UP001500908">
    <property type="component" value="Unassembled WGS sequence"/>
</dbReference>
<evidence type="ECO:0000313" key="6">
    <source>
        <dbReference type="Proteomes" id="UP001500908"/>
    </source>
</evidence>
<evidence type="ECO:0000259" key="4">
    <source>
        <dbReference type="SMART" id="SM00861"/>
    </source>
</evidence>
<dbReference type="PANTHER" id="PTHR43257">
    <property type="entry name" value="PYRUVATE DEHYDROGENASE E1 COMPONENT BETA SUBUNIT"/>
    <property type="match status" value="1"/>
</dbReference>
<protein>
    <submittedName>
        <fullName evidence="5">Alpha-ketoacid dehydrogenase subunit beta</fullName>
    </submittedName>
</protein>
<evidence type="ECO:0000313" key="5">
    <source>
        <dbReference type="EMBL" id="GAA3731958.1"/>
    </source>
</evidence>
<dbReference type="InterPro" id="IPR009014">
    <property type="entry name" value="Transketo_C/PFOR_II"/>
</dbReference>
<evidence type="ECO:0000256" key="2">
    <source>
        <dbReference type="ARBA" id="ARBA00023002"/>
    </source>
</evidence>
<accession>A0ABP7FB70</accession>
<dbReference type="InterPro" id="IPR033248">
    <property type="entry name" value="Transketolase_C"/>
</dbReference>
<proteinExistence type="predicted"/>
<evidence type="ECO:0000256" key="1">
    <source>
        <dbReference type="ARBA" id="ARBA00001964"/>
    </source>
</evidence>
<gene>
    <name evidence="5" type="ORF">GCM10022402_10820</name>
</gene>
<dbReference type="PANTHER" id="PTHR43257:SF2">
    <property type="entry name" value="PYRUVATE DEHYDROGENASE E1 COMPONENT SUBUNIT BETA"/>
    <property type="match status" value="1"/>
</dbReference>
<dbReference type="InterPro" id="IPR029061">
    <property type="entry name" value="THDP-binding"/>
</dbReference>
<name>A0ABP7FB70_9ACTN</name>
<dbReference type="Pfam" id="PF02779">
    <property type="entry name" value="Transket_pyr"/>
    <property type="match status" value="1"/>
</dbReference>
<keyword evidence="3" id="KW-0786">Thiamine pyrophosphate</keyword>
<keyword evidence="2" id="KW-0560">Oxidoreductase</keyword>
<comment type="cofactor">
    <cofactor evidence="1">
        <name>thiamine diphosphate</name>
        <dbReference type="ChEBI" id="CHEBI:58937"/>
    </cofactor>
</comment>
<evidence type="ECO:0000256" key="3">
    <source>
        <dbReference type="ARBA" id="ARBA00023052"/>
    </source>
</evidence>
<dbReference type="InterPro" id="IPR005475">
    <property type="entry name" value="Transketolase-like_Pyr-bd"/>
</dbReference>
<sequence length="339" mass="36701">MTTPQRERPRAEGGRAPGFLQAIRQAQYEEMHRDPTVILMGQDLRANVFGAAEGFLDEFGPERIRDLPLSEAASVGMAAGAAMAGLRPIVDLTVASFMFGAMDQFISQVAKSRYMYGGQARVPVVYRQALYYHGGTAAHHADRPYPMFMNVPGLKIILPSNGYDLKGLLKSAIRDDNPVLCFEDANLWGRRGRGGPEPEAEDHLVPIGSAAVRRSGTDVTIVGIGHGLVQSLEAATELEAEGISAEVVDPRTLVPMDWPTILESVRRTGRCVVVDPANRTCGAAGEIAAQLVEECFDALRGPVVRVTTDDVHVPFSPALERQIYPSKDKVVAAVRRALA</sequence>
<dbReference type="Pfam" id="PF02780">
    <property type="entry name" value="Transketolase_C"/>
    <property type="match status" value="1"/>
</dbReference>
<dbReference type="RefSeq" id="WP_344967895.1">
    <property type="nucleotide sequence ID" value="NZ_BAABDD010000003.1"/>
</dbReference>